<comment type="caution">
    <text evidence="1">The sequence shown here is derived from an EMBL/GenBank/DDBJ whole genome shotgun (WGS) entry which is preliminary data.</text>
</comment>
<name>A0A550J909_9BACT</name>
<dbReference type="RefSeq" id="WP_092058740.1">
    <property type="nucleotide sequence ID" value="NZ_FOJJ01000041.1"/>
</dbReference>
<reference evidence="1 2" key="1">
    <citation type="submission" date="2019-07" db="EMBL/GenBank/DDBJ databases">
        <title>Insights of Desulfuromonas acetexigens electromicrobiology.</title>
        <authorList>
            <person name="Katuri K."/>
            <person name="Sapireddy V."/>
            <person name="Shaw D.R."/>
            <person name="Saikaly P."/>
        </authorList>
    </citation>
    <scope>NUCLEOTIDE SEQUENCE [LARGE SCALE GENOMIC DNA]</scope>
    <source>
        <strain evidence="1 2">2873</strain>
    </source>
</reference>
<dbReference type="AlphaFoldDB" id="A0A550J909"/>
<dbReference type="OrthoDB" id="5175737at2"/>
<dbReference type="EMBL" id="VJVV01000009">
    <property type="protein sequence ID" value="TRO79686.1"/>
    <property type="molecule type" value="Genomic_DNA"/>
</dbReference>
<keyword evidence="2" id="KW-1185">Reference proteome</keyword>
<evidence type="ECO:0008006" key="3">
    <source>
        <dbReference type="Google" id="ProtNLM"/>
    </source>
</evidence>
<evidence type="ECO:0000313" key="2">
    <source>
        <dbReference type="Proteomes" id="UP000317155"/>
    </source>
</evidence>
<proteinExistence type="predicted"/>
<organism evidence="1 2">
    <name type="scientific">Trichloromonas acetexigens</name>
    <dbReference type="NCBI Taxonomy" id="38815"/>
    <lineage>
        <taxon>Bacteria</taxon>
        <taxon>Pseudomonadati</taxon>
        <taxon>Thermodesulfobacteriota</taxon>
        <taxon>Desulfuromonadia</taxon>
        <taxon>Desulfuromonadales</taxon>
        <taxon>Trichloromonadaceae</taxon>
        <taxon>Trichloromonas</taxon>
    </lineage>
</organism>
<accession>A0A550J909</accession>
<evidence type="ECO:0000313" key="1">
    <source>
        <dbReference type="EMBL" id="TRO79686.1"/>
    </source>
</evidence>
<gene>
    <name evidence="1" type="ORF">FL622_12300</name>
</gene>
<sequence>MSGNRPFELSREELEQRIEAMVTVTMADLSSEFLLMPTGGDFVKYREFQMAYEVLKRTTECFGNLSLATVQSALQENSLALGALRSILGMTAPEWAELARMELRSDITQGAARNIDKDCRTADYYSKLCERKLAKKTLERIDALVEVAIQYLKKGAPTEQEGFIHRLAKFDTAHGADSLTHAARENAPYAVLLYERYLGRPFAAHRDAVSELVGEVMENAIERHLRDAGVSYRKTGRAERIPGFGQAPDFCIPDEINPAVIIEAKVTSDDGTARDKVTRIKELETQRNRHVTEGKPWYEVIACIDGRGFRQRRSDMRDLILRLDGKVFTAATIDQLIDHSAIKKFSGKRP</sequence>
<protein>
    <recommendedName>
        <fullName evidence="3">Restriction endonuclease</fullName>
    </recommendedName>
</protein>
<dbReference type="Proteomes" id="UP000317155">
    <property type="component" value="Unassembled WGS sequence"/>
</dbReference>